<evidence type="ECO:0000256" key="2">
    <source>
        <dbReference type="ARBA" id="ARBA00023015"/>
    </source>
</evidence>
<proteinExistence type="inferred from homology"/>
<evidence type="ECO:0000259" key="5">
    <source>
        <dbReference type="Pfam" id="PF08281"/>
    </source>
</evidence>
<feature type="domain" description="RNA polymerase sigma factor 70 region 4 type 2" evidence="5">
    <location>
        <begin position="13"/>
        <end position="62"/>
    </location>
</feature>
<gene>
    <name evidence="6" type="ORF">ACFO3R_21225</name>
</gene>
<comment type="caution">
    <text evidence="6">The sequence shown here is derived from an EMBL/GenBank/DDBJ whole genome shotgun (WGS) entry which is preliminary data.</text>
</comment>
<keyword evidence="7" id="KW-1185">Reference proteome</keyword>
<keyword evidence="4" id="KW-0804">Transcription</keyword>
<evidence type="ECO:0000256" key="3">
    <source>
        <dbReference type="ARBA" id="ARBA00023082"/>
    </source>
</evidence>
<dbReference type="InterPro" id="IPR013324">
    <property type="entry name" value="RNA_pol_sigma_r3/r4-like"/>
</dbReference>
<evidence type="ECO:0000313" key="6">
    <source>
        <dbReference type="EMBL" id="MFC4188882.1"/>
    </source>
</evidence>
<evidence type="ECO:0000256" key="4">
    <source>
        <dbReference type="ARBA" id="ARBA00023163"/>
    </source>
</evidence>
<dbReference type="Proteomes" id="UP001595871">
    <property type="component" value="Unassembled WGS sequence"/>
</dbReference>
<comment type="similarity">
    <text evidence="1">Belongs to the sigma-70 factor family. ECF subfamily.</text>
</comment>
<protein>
    <submittedName>
        <fullName evidence="6">RNA polymerase sigma factor</fullName>
    </submittedName>
</protein>
<keyword evidence="3" id="KW-0731">Sigma factor</keyword>
<name>A0ABV8N9M9_9ACTN</name>
<dbReference type="RefSeq" id="WP_200692692.1">
    <property type="nucleotide sequence ID" value="NZ_BAAAYA010000005.1"/>
</dbReference>
<dbReference type="InterPro" id="IPR013249">
    <property type="entry name" value="RNA_pol_sigma70_r4_t2"/>
</dbReference>
<organism evidence="6 7">
    <name type="scientific">Streptomyces flavovirens</name>
    <dbReference type="NCBI Taxonomy" id="52258"/>
    <lineage>
        <taxon>Bacteria</taxon>
        <taxon>Bacillati</taxon>
        <taxon>Actinomycetota</taxon>
        <taxon>Actinomycetes</taxon>
        <taxon>Kitasatosporales</taxon>
        <taxon>Streptomycetaceae</taxon>
        <taxon>Streptomyces</taxon>
    </lineage>
</organism>
<keyword evidence="2" id="KW-0805">Transcription regulation</keyword>
<dbReference type="SUPFAM" id="SSF88659">
    <property type="entry name" value="Sigma3 and sigma4 domains of RNA polymerase sigma factors"/>
    <property type="match status" value="1"/>
</dbReference>
<dbReference type="InterPro" id="IPR036388">
    <property type="entry name" value="WH-like_DNA-bd_sf"/>
</dbReference>
<reference evidence="7" key="1">
    <citation type="journal article" date="2019" name="Int. J. Syst. Evol. Microbiol.">
        <title>The Global Catalogue of Microorganisms (GCM) 10K type strain sequencing project: providing services to taxonomists for standard genome sequencing and annotation.</title>
        <authorList>
            <consortium name="The Broad Institute Genomics Platform"/>
            <consortium name="The Broad Institute Genome Sequencing Center for Infectious Disease"/>
            <person name="Wu L."/>
            <person name="Ma J."/>
        </authorList>
    </citation>
    <scope>NUCLEOTIDE SEQUENCE [LARGE SCALE GENOMIC DNA]</scope>
    <source>
        <strain evidence="7">CCM 3243</strain>
    </source>
</reference>
<accession>A0ABV8N9M9</accession>
<sequence>MELRSGDLLDGALEELRRLAPLQAQCWEMHKLHGLTHAEVGARLGITEGAAKTYSSKGHKKLKCLLTELPDMEIGDS</sequence>
<dbReference type="EMBL" id="JBHSCF010000034">
    <property type="protein sequence ID" value="MFC4188882.1"/>
    <property type="molecule type" value="Genomic_DNA"/>
</dbReference>
<evidence type="ECO:0000256" key="1">
    <source>
        <dbReference type="ARBA" id="ARBA00010641"/>
    </source>
</evidence>
<dbReference type="Pfam" id="PF08281">
    <property type="entry name" value="Sigma70_r4_2"/>
    <property type="match status" value="1"/>
</dbReference>
<evidence type="ECO:0000313" key="7">
    <source>
        <dbReference type="Proteomes" id="UP001595871"/>
    </source>
</evidence>
<dbReference type="Gene3D" id="1.10.10.10">
    <property type="entry name" value="Winged helix-like DNA-binding domain superfamily/Winged helix DNA-binding domain"/>
    <property type="match status" value="1"/>
</dbReference>